<proteinExistence type="predicted"/>
<dbReference type="SUPFAM" id="SSF143212">
    <property type="entry name" value="Rv2632c-like"/>
    <property type="match status" value="1"/>
</dbReference>
<accession>A0A2U3PFB0</accession>
<dbReference type="Gene3D" id="3.30.160.240">
    <property type="entry name" value="Rv1738"/>
    <property type="match status" value="1"/>
</dbReference>
<dbReference type="EMBL" id="FUEZ01000004">
    <property type="protein sequence ID" value="SPM42375.1"/>
    <property type="molecule type" value="Genomic_DNA"/>
</dbReference>
<organism evidence="1 2">
    <name type="scientific">Mycobacterium numidiamassiliense</name>
    <dbReference type="NCBI Taxonomy" id="1841861"/>
    <lineage>
        <taxon>Bacteria</taxon>
        <taxon>Bacillati</taxon>
        <taxon>Actinomycetota</taxon>
        <taxon>Actinomycetes</taxon>
        <taxon>Mycobacteriales</taxon>
        <taxon>Mycobacteriaceae</taxon>
        <taxon>Mycobacterium</taxon>
    </lineage>
</organism>
<dbReference type="OrthoDB" id="4828144at2"/>
<dbReference type="Proteomes" id="UP000240424">
    <property type="component" value="Unassembled WGS sequence"/>
</dbReference>
<evidence type="ECO:0000313" key="1">
    <source>
        <dbReference type="EMBL" id="SPM42375.1"/>
    </source>
</evidence>
<dbReference type="InterPro" id="IPR038070">
    <property type="entry name" value="Rv2632c-like_sf"/>
</dbReference>
<name>A0A2U3PFB0_9MYCO</name>
<reference evidence="1 2" key="1">
    <citation type="submission" date="2017-01" db="EMBL/GenBank/DDBJ databases">
        <authorList>
            <consortium name="Urmite Genomes"/>
        </authorList>
    </citation>
    <scope>NUCLEOTIDE SEQUENCE [LARGE SCALE GENOMIC DNA]</scope>
    <source>
        <strain evidence="1 2">AB215</strain>
    </source>
</reference>
<dbReference type="RefSeq" id="WP_077080839.1">
    <property type="nucleotide sequence ID" value="NZ_FUEZ01000004.1"/>
</dbReference>
<gene>
    <name evidence="1" type="ORF">MNAB215_4595</name>
</gene>
<dbReference type="AlphaFoldDB" id="A0A2U3PFB0"/>
<protein>
    <submittedName>
        <fullName evidence="1">Uncharacterized protein</fullName>
    </submittedName>
</protein>
<keyword evidence="2" id="KW-1185">Reference proteome</keyword>
<sequence>MDDNTSQHSQTVAVTITSDAHHRRRRAVARLRWRGHTLIGFGLSHGEVDNVGEQLALAQAFSDLSRQLSCIS</sequence>
<evidence type="ECO:0000313" key="2">
    <source>
        <dbReference type="Proteomes" id="UP000240424"/>
    </source>
</evidence>